<evidence type="ECO:0000313" key="2">
    <source>
        <dbReference type="Proteomes" id="UP000823775"/>
    </source>
</evidence>
<sequence length="134" mass="15396">MWDFKDLLKVDPEAPKSRAVTLWPEDLINAIILYQDQAPWHPRELAQVFASFRPFRLGEALRFHMAKGLCHPCDFKVPKAHQYGDCIEFRPGIIAVTNIATLKSFGEAFRGLLDVSETTDWPTEPLFHVQEEKS</sequence>
<keyword evidence="2" id="KW-1185">Reference proteome</keyword>
<dbReference type="EMBL" id="JACEIK010002323">
    <property type="protein sequence ID" value="MCD9560457.1"/>
    <property type="molecule type" value="Genomic_DNA"/>
</dbReference>
<evidence type="ECO:0000313" key="1">
    <source>
        <dbReference type="EMBL" id="MCD9560457.1"/>
    </source>
</evidence>
<name>A0ABS8UQR8_DATST</name>
<dbReference type="Proteomes" id="UP000823775">
    <property type="component" value="Unassembled WGS sequence"/>
</dbReference>
<protein>
    <submittedName>
        <fullName evidence="1">Uncharacterized protein</fullName>
    </submittedName>
</protein>
<accession>A0ABS8UQR8</accession>
<proteinExistence type="predicted"/>
<comment type="caution">
    <text evidence="1">The sequence shown here is derived from an EMBL/GenBank/DDBJ whole genome shotgun (WGS) entry which is preliminary data.</text>
</comment>
<reference evidence="1 2" key="1">
    <citation type="journal article" date="2021" name="BMC Genomics">
        <title>Datura genome reveals duplications of psychoactive alkaloid biosynthetic genes and high mutation rate following tissue culture.</title>
        <authorList>
            <person name="Rajewski A."/>
            <person name="Carter-House D."/>
            <person name="Stajich J."/>
            <person name="Litt A."/>
        </authorList>
    </citation>
    <scope>NUCLEOTIDE SEQUENCE [LARGE SCALE GENOMIC DNA]</scope>
    <source>
        <strain evidence="1">AR-01</strain>
    </source>
</reference>
<organism evidence="1 2">
    <name type="scientific">Datura stramonium</name>
    <name type="common">Jimsonweed</name>
    <name type="synonym">Common thornapple</name>
    <dbReference type="NCBI Taxonomy" id="4076"/>
    <lineage>
        <taxon>Eukaryota</taxon>
        <taxon>Viridiplantae</taxon>
        <taxon>Streptophyta</taxon>
        <taxon>Embryophyta</taxon>
        <taxon>Tracheophyta</taxon>
        <taxon>Spermatophyta</taxon>
        <taxon>Magnoliopsida</taxon>
        <taxon>eudicotyledons</taxon>
        <taxon>Gunneridae</taxon>
        <taxon>Pentapetalae</taxon>
        <taxon>asterids</taxon>
        <taxon>lamiids</taxon>
        <taxon>Solanales</taxon>
        <taxon>Solanaceae</taxon>
        <taxon>Solanoideae</taxon>
        <taxon>Datureae</taxon>
        <taxon>Datura</taxon>
    </lineage>
</organism>
<gene>
    <name evidence="1" type="ORF">HAX54_019139</name>
</gene>